<keyword evidence="3" id="KW-1185">Reference proteome</keyword>
<dbReference type="InterPro" id="IPR000361">
    <property type="entry name" value="ATAP_core_dom"/>
</dbReference>
<proteinExistence type="predicted"/>
<protein>
    <submittedName>
        <fullName evidence="2">Iron-sulfur cluster assembly accessory protein</fullName>
    </submittedName>
</protein>
<evidence type="ECO:0000259" key="1">
    <source>
        <dbReference type="Pfam" id="PF01521"/>
    </source>
</evidence>
<name>A0A839HFQ2_9GAMM</name>
<dbReference type="InterPro" id="IPR016092">
    <property type="entry name" value="ATAP"/>
</dbReference>
<dbReference type="GO" id="GO:0051537">
    <property type="term" value="F:2 iron, 2 sulfur cluster binding"/>
    <property type="evidence" value="ECO:0007669"/>
    <property type="project" value="TreeGrafter"/>
</dbReference>
<sequence length="142" mass="14319">MSTALTDADLTLTTAANSKMAELFTQIEDNIVGVRLYATGGGCSGVSFGMAFTDVIDEDDGVRDFATFKVIVDDSTLEYLRGVEIDFVDNDDGNATFIFNNLPMINSGGCNCSSSSSDGGCGTSSSGAGGGCGSNSAGGGCA</sequence>
<dbReference type="GO" id="GO:0016226">
    <property type="term" value="P:iron-sulfur cluster assembly"/>
    <property type="evidence" value="ECO:0007669"/>
    <property type="project" value="InterPro"/>
</dbReference>
<dbReference type="NCBIfam" id="TIGR00049">
    <property type="entry name" value="iron-sulfur cluster assembly accessory protein"/>
    <property type="match status" value="1"/>
</dbReference>
<evidence type="ECO:0000313" key="3">
    <source>
        <dbReference type="Proteomes" id="UP000548632"/>
    </source>
</evidence>
<gene>
    <name evidence="2" type="ORF">HUK38_13585</name>
</gene>
<dbReference type="Proteomes" id="UP000548632">
    <property type="component" value="Unassembled WGS sequence"/>
</dbReference>
<dbReference type="SUPFAM" id="SSF89360">
    <property type="entry name" value="HesB-like domain"/>
    <property type="match status" value="1"/>
</dbReference>
<comment type="caution">
    <text evidence="2">The sequence shown here is derived from an EMBL/GenBank/DDBJ whole genome shotgun (WGS) entry which is preliminary data.</text>
</comment>
<dbReference type="AlphaFoldDB" id="A0A839HFQ2"/>
<evidence type="ECO:0000313" key="2">
    <source>
        <dbReference type="EMBL" id="MBB1127244.1"/>
    </source>
</evidence>
<dbReference type="RefSeq" id="WP_182584870.1">
    <property type="nucleotide sequence ID" value="NZ_JABVCQ010000043.1"/>
</dbReference>
<accession>A0A839HFQ2</accession>
<dbReference type="GO" id="GO:0051539">
    <property type="term" value="F:4 iron, 4 sulfur cluster binding"/>
    <property type="evidence" value="ECO:0007669"/>
    <property type="project" value="TreeGrafter"/>
</dbReference>
<dbReference type="PANTHER" id="PTHR43011">
    <property type="entry name" value="IRON-SULFUR CLUSTER ASSEMBLY 2 HOMOLOG, MITOCHONDRIAL"/>
    <property type="match status" value="1"/>
</dbReference>
<dbReference type="PANTHER" id="PTHR43011:SF1">
    <property type="entry name" value="IRON-SULFUR CLUSTER ASSEMBLY 2 HOMOLOG, MITOCHONDRIAL"/>
    <property type="match status" value="1"/>
</dbReference>
<dbReference type="Gene3D" id="2.60.300.12">
    <property type="entry name" value="HesB-like domain"/>
    <property type="match status" value="1"/>
</dbReference>
<organism evidence="2 3">
    <name type="scientific">Thiospirillum jenense</name>
    <dbReference type="NCBI Taxonomy" id="1653858"/>
    <lineage>
        <taxon>Bacteria</taxon>
        <taxon>Pseudomonadati</taxon>
        <taxon>Pseudomonadota</taxon>
        <taxon>Gammaproteobacteria</taxon>
        <taxon>Chromatiales</taxon>
        <taxon>Chromatiaceae</taxon>
        <taxon>Thiospirillum</taxon>
    </lineage>
</organism>
<feature type="domain" description="Core" evidence="1">
    <location>
        <begin position="10"/>
        <end position="100"/>
    </location>
</feature>
<dbReference type="Pfam" id="PF01521">
    <property type="entry name" value="Fe-S_biosyn"/>
    <property type="match status" value="1"/>
</dbReference>
<dbReference type="EMBL" id="JABVCQ010000043">
    <property type="protein sequence ID" value="MBB1127244.1"/>
    <property type="molecule type" value="Genomic_DNA"/>
</dbReference>
<dbReference type="GO" id="GO:0005506">
    <property type="term" value="F:iron ion binding"/>
    <property type="evidence" value="ECO:0007669"/>
    <property type="project" value="TreeGrafter"/>
</dbReference>
<dbReference type="InterPro" id="IPR035903">
    <property type="entry name" value="HesB-like_dom_sf"/>
</dbReference>
<reference evidence="2 3" key="1">
    <citation type="journal article" date="2020" name="Arch. Microbiol.">
        <title>The genome sequence of the giant phototrophic gammaproteobacterium Thiospirillum jenense gives insight into its physiological properties and phylogenetic relationships.</title>
        <authorList>
            <person name="Imhoff J.F."/>
            <person name="Meyer T.E."/>
            <person name="Kyndt J.A."/>
        </authorList>
    </citation>
    <scope>NUCLEOTIDE SEQUENCE [LARGE SCALE GENOMIC DNA]</scope>
    <source>
        <strain evidence="2 3">DSM 216</strain>
    </source>
</reference>